<keyword evidence="3" id="KW-1005">Bacterial flagellum biogenesis</keyword>
<dbReference type="InterPro" id="IPR052563">
    <property type="entry name" value="FliK"/>
</dbReference>
<keyword evidence="6" id="KW-1185">Reference proteome</keyword>
<reference evidence="5 6" key="1">
    <citation type="submission" date="2016-09" db="EMBL/GenBank/DDBJ databases">
        <title>Acidihalobacter prosperus V6 (DSM14174).</title>
        <authorList>
            <person name="Khaleque H.N."/>
            <person name="Ramsay J.P."/>
            <person name="Murphy R.J.T."/>
            <person name="Kaksonen A.H."/>
            <person name="Boxall N.J."/>
            <person name="Watkin E.L.J."/>
        </authorList>
    </citation>
    <scope>NUCLEOTIDE SEQUENCE [LARGE SCALE GENOMIC DNA]</scope>
    <source>
        <strain evidence="5 6">V6</strain>
    </source>
</reference>
<evidence type="ECO:0000259" key="4">
    <source>
        <dbReference type="Pfam" id="PF02120"/>
    </source>
</evidence>
<dbReference type="PRINTS" id="PR01007">
    <property type="entry name" value="FLGHOOKFLIK"/>
</dbReference>
<dbReference type="InterPro" id="IPR038610">
    <property type="entry name" value="FliK-like_C_sf"/>
</dbReference>
<dbReference type="EMBL" id="CP017448">
    <property type="protein sequence ID" value="AOV16634.1"/>
    <property type="molecule type" value="Genomic_DNA"/>
</dbReference>
<gene>
    <name evidence="5" type="ORF">BJI67_05745</name>
</gene>
<comment type="function">
    <text evidence="1">Controls the length of the flagellar hook.</text>
</comment>
<sequence>MIGQGQQAAQLQLNPPQLGPLQISIQIQGDQTQILFQTHHAMVKSALDAAVPQLREMLGQTGNQQISVSVQQQALSSQQFGQGATGGGMAQQGYTSGGGQAEYVATLSEEMDAGMQSSVPVWSGMGLVDAYA</sequence>
<name>A0A1D8K6Q4_9GAMM</name>
<accession>A0A1D8K6Q4</accession>
<evidence type="ECO:0000313" key="5">
    <source>
        <dbReference type="EMBL" id="AOV16634.1"/>
    </source>
</evidence>
<dbReference type="PANTHER" id="PTHR37533">
    <property type="entry name" value="FLAGELLAR HOOK-LENGTH CONTROL PROTEIN"/>
    <property type="match status" value="1"/>
</dbReference>
<dbReference type="GO" id="GO:0009424">
    <property type="term" value="C:bacterial-type flagellum hook"/>
    <property type="evidence" value="ECO:0007669"/>
    <property type="project" value="InterPro"/>
</dbReference>
<feature type="domain" description="Flagellar hook-length control protein-like C-terminal" evidence="4">
    <location>
        <begin position="1"/>
        <end position="75"/>
    </location>
</feature>
<evidence type="ECO:0000313" key="6">
    <source>
        <dbReference type="Proteomes" id="UP000095342"/>
    </source>
</evidence>
<dbReference type="PANTHER" id="PTHR37533:SF2">
    <property type="entry name" value="FLAGELLAR HOOK-LENGTH CONTROL PROTEIN"/>
    <property type="match status" value="1"/>
</dbReference>
<dbReference type="CDD" id="cd17470">
    <property type="entry name" value="T3SS_Flik_C"/>
    <property type="match status" value="1"/>
</dbReference>
<organism evidence="5 6">
    <name type="scientific">Acidihalobacter aeolianus</name>
    <dbReference type="NCBI Taxonomy" id="2792603"/>
    <lineage>
        <taxon>Bacteria</taxon>
        <taxon>Pseudomonadati</taxon>
        <taxon>Pseudomonadota</taxon>
        <taxon>Gammaproteobacteria</taxon>
        <taxon>Chromatiales</taxon>
        <taxon>Ectothiorhodospiraceae</taxon>
        <taxon>Acidihalobacter</taxon>
    </lineage>
</organism>
<dbReference type="Pfam" id="PF02120">
    <property type="entry name" value="Flg_hook"/>
    <property type="match status" value="1"/>
</dbReference>
<protein>
    <recommendedName>
        <fullName evidence="4">Flagellar hook-length control protein-like C-terminal domain-containing protein</fullName>
    </recommendedName>
</protein>
<evidence type="ECO:0000256" key="2">
    <source>
        <dbReference type="ARBA" id="ARBA00009149"/>
    </source>
</evidence>
<dbReference type="GO" id="GO:0044780">
    <property type="term" value="P:bacterial-type flagellum assembly"/>
    <property type="evidence" value="ECO:0007669"/>
    <property type="project" value="InterPro"/>
</dbReference>
<dbReference type="Proteomes" id="UP000095342">
    <property type="component" value="Chromosome"/>
</dbReference>
<dbReference type="AlphaFoldDB" id="A0A1D8K6Q4"/>
<dbReference type="KEGG" id="aaeo:BJI67_05745"/>
<proteinExistence type="inferred from homology"/>
<evidence type="ECO:0000256" key="3">
    <source>
        <dbReference type="ARBA" id="ARBA00022795"/>
    </source>
</evidence>
<comment type="similarity">
    <text evidence="2">Belongs to the FliK family.</text>
</comment>
<dbReference type="Gene3D" id="3.30.750.140">
    <property type="match status" value="1"/>
</dbReference>
<dbReference type="InterPro" id="IPR001635">
    <property type="entry name" value="Flag_hook_Flik"/>
</dbReference>
<evidence type="ECO:0000256" key="1">
    <source>
        <dbReference type="ARBA" id="ARBA00003944"/>
    </source>
</evidence>
<dbReference type="InterPro" id="IPR021136">
    <property type="entry name" value="Flagellar_hook_control-like_C"/>
</dbReference>